<protein>
    <submittedName>
        <fullName evidence="1">Phage protein D</fullName>
    </submittedName>
</protein>
<dbReference type="RefSeq" id="WP_311769908.1">
    <property type="nucleotide sequence ID" value="NZ_JACHKY010000002.1"/>
</dbReference>
<organism evidence="1 2">
    <name type="scientific">Brevundimonas bullata</name>
    <dbReference type="NCBI Taxonomy" id="13160"/>
    <lineage>
        <taxon>Bacteria</taxon>
        <taxon>Pseudomonadati</taxon>
        <taxon>Pseudomonadota</taxon>
        <taxon>Alphaproteobacteria</taxon>
        <taxon>Caulobacterales</taxon>
        <taxon>Caulobacteraceae</taxon>
        <taxon>Brevundimonas</taxon>
    </lineage>
</organism>
<dbReference type="AlphaFoldDB" id="A0A7W7N2Q1"/>
<dbReference type="Proteomes" id="UP000539957">
    <property type="component" value="Unassembled WGS sequence"/>
</dbReference>
<keyword evidence="2" id="KW-1185">Reference proteome</keyword>
<accession>A0A7W7N2Q1</accession>
<sequence length="345" mass="36957">MSGQYVHRQAVYRLVVDGVDIGAQVTPRLISLDLTEKRGADADELTIALSDHDGQLAVPPTGAIITLSIGWRDLGSAAPPQLFDKGRFKVDQRGHAGTPDVLTIRARSADLTRGFRKRRAQSWSQTTLGDVLGEIAGRNGLQLRCAPEKAAIAVAHLAQSNESDAALIARLGRLHDAVSTVKAESLVFMGCGAGQSPGGADLGLARITRRDGDRHSWEEAERDAYSGVIADWHDRAGGARQKVVVGNEDNAKKLPRTYASLASARRAADTEFKRLKRAAAKFSLTLARGRPDIFPEKSVSVSGWKPEIDATGWLVVEARHNLNGSGGLSTVLQMELGGSGDDDRT</sequence>
<gene>
    <name evidence="1" type="ORF">HNP32_001294</name>
</gene>
<dbReference type="SUPFAM" id="SSF69279">
    <property type="entry name" value="Phage tail proteins"/>
    <property type="match status" value="1"/>
</dbReference>
<reference evidence="1 2" key="1">
    <citation type="submission" date="2020-08" db="EMBL/GenBank/DDBJ databases">
        <title>Functional genomics of gut bacteria from endangered species of beetles.</title>
        <authorList>
            <person name="Carlos-Shanley C."/>
        </authorList>
    </citation>
    <scope>NUCLEOTIDE SEQUENCE [LARGE SCALE GENOMIC DNA]</scope>
    <source>
        <strain evidence="1 2">S00123</strain>
    </source>
</reference>
<dbReference type="EMBL" id="JACHKY010000002">
    <property type="protein sequence ID" value="MBB4797570.1"/>
    <property type="molecule type" value="Genomic_DNA"/>
</dbReference>
<evidence type="ECO:0000313" key="2">
    <source>
        <dbReference type="Proteomes" id="UP000539957"/>
    </source>
</evidence>
<proteinExistence type="predicted"/>
<dbReference type="Pfam" id="PF05954">
    <property type="entry name" value="Phage_GPD"/>
    <property type="match status" value="1"/>
</dbReference>
<comment type="caution">
    <text evidence="1">The sequence shown here is derived from an EMBL/GenBank/DDBJ whole genome shotgun (WGS) entry which is preliminary data.</text>
</comment>
<evidence type="ECO:0000313" key="1">
    <source>
        <dbReference type="EMBL" id="MBB4797570.1"/>
    </source>
</evidence>
<name>A0A7W7N2Q1_9CAUL</name>